<protein>
    <submittedName>
        <fullName evidence="3">Uncharacterized protein</fullName>
    </submittedName>
</protein>
<feature type="transmembrane region" description="Helical" evidence="2">
    <location>
        <begin position="54"/>
        <end position="76"/>
    </location>
</feature>
<evidence type="ECO:0000256" key="2">
    <source>
        <dbReference type="SAM" id="Phobius"/>
    </source>
</evidence>
<keyword evidence="2" id="KW-1133">Transmembrane helix</keyword>
<keyword evidence="2" id="KW-0812">Transmembrane</keyword>
<name>A0ABY9J3U5_9ACTN</name>
<keyword evidence="2" id="KW-0472">Membrane</keyword>
<dbReference type="Proteomes" id="UP001235744">
    <property type="component" value="Chromosome"/>
</dbReference>
<dbReference type="EMBL" id="CP120988">
    <property type="protein sequence ID" value="WLQ61714.1"/>
    <property type="molecule type" value="Genomic_DNA"/>
</dbReference>
<evidence type="ECO:0000313" key="4">
    <source>
        <dbReference type="Proteomes" id="UP001235744"/>
    </source>
</evidence>
<accession>A0ABY9J3U5</accession>
<keyword evidence="4" id="KW-1185">Reference proteome</keyword>
<organism evidence="3 4">
    <name type="scientific">Streptomyces poriferorum</name>
    <dbReference type="NCBI Taxonomy" id="2798799"/>
    <lineage>
        <taxon>Bacteria</taxon>
        <taxon>Bacillati</taxon>
        <taxon>Actinomycetota</taxon>
        <taxon>Actinomycetes</taxon>
        <taxon>Kitasatosporales</taxon>
        <taxon>Streptomycetaceae</taxon>
        <taxon>Streptomyces</taxon>
    </lineage>
</organism>
<feature type="compositionally biased region" description="Low complexity" evidence="1">
    <location>
        <begin position="104"/>
        <end position="125"/>
    </location>
</feature>
<evidence type="ECO:0000313" key="3">
    <source>
        <dbReference type="EMBL" id="WLQ61714.1"/>
    </source>
</evidence>
<sequence>MFTDRSPGRGPGPEADDLLIRAAMEQAAEGAPALPDLVPVALVQGRRRRTRARAAVGAGVAGVVALGVSGAVLPVWGSGGGTQPAQTWSAASRTTTVSPPPSPAATAAPRPVPTPVHVEPTPGETSMADLPPAERVRQEQFQSQAAVLLDELLPRGLGPVRPVDLTVSRYQARQDGNTFPIVFSVRPKAAPGNAPAAGPCRDIPSKGLQCRTAVLDLAGGIKARVTTAQGNSRGTQTITGVSINFVYGDSVVRISVDGDDSSMVSAPVSATQLIATAEDPRLLELLKYADEHPMEEKEHTVRGG</sequence>
<reference evidence="3 4" key="1">
    <citation type="submission" date="2023-03" db="EMBL/GenBank/DDBJ databases">
        <title>Isolation and description of six Streptomyces strains from soil environments, able to metabolize different microbial glucans.</title>
        <authorList>
            <person name="Widen T."/>
            <person name="Larsbrink J."/>
        </authorList>
    </citation>
    <scope>NUCLEOTIDE SEQUENCE [LARGE SCALE GENOMIC DNA]</scope>
    <source>
        <strain evidence="3 4">Alt2</strain>
    </source>
</reference>
<proteinExistence type="predicted"/>
<feature type="region of interest" description="Disordered" evidence="1">
    <location>
        <begin position="80"/>
        <end position="129"/>
    </location>
</feature>
<gene>
    <name evidence="3" type="ORF">P8A19_17410</name>
</gene>
<dbReference type="RefSeq" id="WP_306072295.1">
    <property type="nucleotide sequence ID" value="NZ_CP120988.1"/>
</dbReference>
<evidence type="ECO:0000256" key="1">
    <source>
        <dbReference type="SAM" id="MobiDB-lite"/>
    </source>
</evidence>